<reference evidence="1" key="1">
    <citation type="submission" date="2018-02" db="EMBL/GenBank/DDBJ databases">
        <title>Rhizophora mucronata_Transcriptome.</title>
        <authorList>
            <person name="Meera S.P."/>
            <person name="Sreeshan A."/>
            <person name="Augustine A."/>
        </authorList>
    </citation>
    <scope>NUCLEOTIDE SEQUENCE</scope>
    <source>
        <tissue evidence="1">Leaf</tissue>
    </source>
</reference>
<protein>
    <submittedName>
        <fullName evidence="1">Uncharacterized protein</fullName>
    </submittedName>
</protein>
<name>A0A2P2PQ51_RHIMU</name>
<organism evidence="1">
    <name type="scientific">Rhizophora mucronata</name>
    <name type="common">Asiatic mangrove</name>
    <dbReference type="NCBI Taxonomy" id="61149"/>
    <lineage>
        <taxon>Eukaryota</taxon>
        <taxon>Viridiplantae</taxon>
        <taxon>Streptophyta</taxon>
        <taxon>Embryophyta</taxon>
        <taxon>Tracheophyta</taxon>
        <taxon>Spermatophyta</taxon>
        <taxon>Magnoliopsida</taxon>
        <taxon>eudicotyledons</taxon>
        <taxon>Gunneridae</taxon>
        <taxon>Pentapetalae</taxon>
        <taxon>rosids</taxon>
        <taxon>fabids</taxon>
        <taxon>Malpighiales</taxon>
        <taxon>Rhizophoraceae</taxon>
        <taxon>Rhizophora</taxon>
    </lineage>
</organism>
<evidence type="ECO:0000313" key="1">
    <source>
        <dbReference type="EMBL" id="MBX56867.1"/>
    </source>
</evidence>
<dbReference type="AlphaFoldDB" id="A0A2P2PQ51"/>
<dbReference type="EMBL" id="GGEC01076383">
    <property type="protein sequence ID" value="MBX56867.1"/>
    <property type="molecule type" value="Transcribed_RNA"/>
</dbReference>
<proteinExistence type="predicted"/>
<sequence>MTYTLNLLHIFKKSKLFGQHFFHDSLV</sequence>
<accession>A0A2P2PQ51</accession>